<reference evidence="2" key="1">
    <citation type="submission" date="2020-10" db="EMBL/GenBank/DDBJ databases">
        <authorList>
            <person name="Lu T."/>
            <person name="Wang Q."/>
            <person name="Han X."/>
        </authorList>
    </citation>
    <scope>NUCLEOTIDE SEQUENCE</scope>
    <source>
        <strain evidence="2">WQ 366</strain>
    </source>
</reference>
<organism evidence="2 3">
    <name type="scientific">Sphingobacterium bovistauri</name>
    <dbReference type="NCBI Taxonomy" id="2781959"/>
    <lineage>
        <taxon>Bacteria</taxon>
        <taxon>Pseudomonadati</taxon>
        <taxon>Bacteroidota</taxon>
        <taxon>Sphingobacteriia</taxon>
        <taxon>Sphingobacteriales</taxon>
        <taxon>Sphingobacteriaceae</taxon>
        <taxon>Sphingobacterium</taxon>
    </lineage>
</organism>
<dbReference type="Gene3D" id="3.30.420.40">
    <property type="match status" value="2"/>
</dbReference>
<gene>
    <name evidence="2" type="ORF">IPZ78_04285</name>
</gene>
<dbReference type="PANTHER" id="PTHR18964">
    <property type="entry name" value="ROK (REPRESSOR, ORF, KINASE) FAMILY"/>
    <property type="match status" value="1"/>
</dbReference>
<dbReference type="InterPro" id="IPR049874">
    <property type="entry name" value="ROK_cs"/>
</dbReference>
<dbReference type="InterPro" id="IPR036390">
    <property type="entry name" value="WH_DNA-bd_sf"/>
</dbReference>
<dbReference type="Gene3D" id="1.10.10.10">
    <property type="entry name" value="Winged helix-like DNA-binding domain superfamily/Winged helix DNA-binding domain"/>
    <property type="match status" value="1"/>
</dbReference>
<keyword evidence="3" id="KW-1185">Reference proteome</keyword>
<dbReference type="Pfam" id="PF13412">
    <property type="entry name" value="HTH_24"/>
    <property type="match status" value="1"/>
</dbReference>
<name>A0ABS7Z4Q6_9SPHI</name>
<comment type="caution">
    <text evidence="2">The sequence shown here is derived from an EMBL/GenBank/DDBJ whole genome shotgun (WGS) entry which is preliminary data.</text>
</comment>
<evidence type="ECO:0000313" key="2">
    <source>
        <dbReference type="EMBL" id="MCA5004376.1"/>
    </source>
</evidence>
<dbReference type="Pfam" id="PF00480">
    <property type="entry name" value="ROK"/>
    <property type="match status" value="1"/>
</dbReference>
<dbReference type="InterPro" id="IPR036388">
    <property type="entry name" value="WH-like_DNA-bd_sf"/>
</dbReference>
<protein>
    <submittedName>
        <fullName evidence="2">ROK family transcriptional regulator</fullName>
    </submittedName>
</protein>
<dbReference type="RefSeq" id="WP_225551701.1">
    <property type="nucleotide sequence ID" value="NZ_JADEYP010000005.1"/>
</dbReference>
<dbReference type="InterPro" id="IPR043129">
    <property type="entry name" value="ATPase_NBD"/>
</dbReference>
<dbReference type="EMBL" id="JADEYP010000005">
    <property type="protein sequence ID" value="MCA5004376.1"/>
    <property type="molecule type" value="Genomic_DNA"/>
</dbReference>
<evidence type="ECO:0000313" key="3">
    <source>
        <dbReference type="Proteomes" id="UP001165302"/>
    </source>
</evidence>
<sequence>MTSNFFKDIHDANKNGVAYKNIRLKKKTLAYFATHETATIAELSKEFNISIPKINECIGELIEDELVKDYGKTASTIGRKPNIYGLVANSAYFIGVQVGIDNLSISMINMKKDIVSKKDNIAYTLENNEESLVSICKEINDFIEKHNIVKEKILGVGINLSGRINYTTGYSYSYFNFYEDPLSKLFEENIGIPTFLENDTKALAYAEFSSGILTNEKDALFVNVDNGIGLGILIDSKLYYGKSGFSGEFGHMSLFDNDIICKCGKKGCLETEASGYALIRRITQQISDGATSILTKKFKKIEDIKLSDIIAAAKKDDNLCIEAINYIGDKLGRGIASLINIFNPELIIIGGVVAKSEEYLSLPLKNAVNKYSLSTVNRDTKIILSSKNDNLASYGACLLLRDRLLNVTD</sequence>
<evidence type="ECO:0000256" key="1">
    <source>
        <dbReference type="ARBA" id="ARBA00006479"/>
    </source>
</evidence>
<dbReference type="SUPFAM" id="SSF46785">
    <property type="entry name" value="Winged helix' DNA-binding domain"/>
    <property type="match status" value="1"/>
</dbReference>
<dbReference type="PANTHER" id="PTHR18964:SF149">
    <property type="entry name" value="BIFUNCTIONAL UDP-N-ACETYLGLUCOSAMINE 2-EPIMERASE_N-ACETYLMANNOSAMINE KINASE"/>
    <property type="match status" value="1"/>
</dbReference>
<proteinExistence type="inferred from homology"/>
<accession>A0ABS7Z4Q6</accession>
<dbReference type="SUPFAM" id="SSF53067">
    <property type="entry name" value="Actin-like ATPase domain"/>
    <property type="match status" value="2"/>
</dbReference>
<dbReference type="PROSITE" id="PS01125">
    <property type="entry name" value="ROK"/>
    <property type="match status" value="1"/>
</dbReference>
<comment type="similarity">
    <text evidence="1">Belongs to the ROK (NagC/XylR) family.</text>
</comment>
<dbReference type="InterPro" id="IPR000600">
    <property type="entry name" value="ROK"/>
</dbReference>
<dbReference type="Proteomes" id="UP001165302">
    <property type="component" value="Unassembled WGS sequence"/>
</dbReference>